<sequence>MATTTYLSQPNSITIGGVDLTDQCSAITFTLGSNPLTSTAFGDLGERMVPGLQTVEGSVTLYASYGAGEVEATLNSVVGLGTTTIVVKVAAGAISASNPEYTITNTMVPDVPSAMTVGELQVYEVSFSGGTWVRDITP</sequence>
<reference evidence="3" key="1">
    <citation type="submission" date="2020-05" db="EMBL/GenBank/DDBJ databases">
        <authorList>
            <person name="Chiriac C."/>
            <person name="Salcher M."/>
            <person name="Ghai R."/>
            <person name="Kavagutti S V."/>
        </authorList>
    </citation>
    <scope>NUCLEOTIDE SEQUENCE</scope>
</reference>
<accession>A0A6J5S7V4</accession>
<organism evidence="3">
    <name type="scientific">uncultured Caudovirales phage</name>
    <dbReference type="NCBI Taxonomy" id="2100421"/>
    <lineage>
        <taxon>Viruses</taxon>
        <taxon>Duplodnaviria</taxon>
        <taxon>Heunggongvirae</taxon>
        <taxon>Uroviricota</taxon>
        <taxon>Caudoviricetes</taxon>
        <taxon>Peduoviridae</taxon>
        <taxon>Maltschvirus</taxon>
        <taxon>Maltschvirus maltsch</taxon>
    </lineage>
</organism>
<dbReference type="EMBL" id="LR797229">
    <property type="protein sequence ID" value="CAB4194770.1"/>
    <property type="molecule type" value="Genomic_DNA"/>
</dbReference>
<evidence type="ECO:0000313" key="4">
    <source>
        <dbReference type="EMBL" id="CAB5225759.1"/>
    </source>
</evidence>
<evidence type="ECO:0000313" key="1">
    <source>
        <dbReference type="EMBL" id="CAB4180848.1"/>
    </source>
</evidence>
<dbReference type="EMBL" id="LR797348">
    <property type="protein sequence ID" value="CAB4204608.1"/>
    <property type="molecule type" value="Genomic_DNA"/>
</dbReference>
<proteinExistence type="predicted"/>
<evidence type="ECO:0000313" key="2">
    <source>
        <dbReference type="EMBL" id="CAB4194770.1"/>
    </source>
</evidence>
<dbReference type="EMBL" id="LR797020">
    <property type="protein sequence ID" value="CAB4180848.1"/>
    <property type="molecule type" value="Genomic_DNA"/>
</dbReference>
<gene>
    <name evidence="1" type="ORF">UFOVP1057_4</name>
    <name evidence="2" type="ORF">UFOVP1273_4</name>
    <name evidence="3" type="ORF">UFOVP1398_15</name>
    <name evidence="4" type="ORF">UFOVP1508_4</name>
</gene>
<name>A0A6J5S7V4_9CAUD</name>
<dbReference type="EMBL" id="LR798357">
    <property type="protein sequence ID" value="CAB5225759.1"/>
    <property type="molecule type" value="Genomic_DNA"/>
</dbReference>
<evidence type="ECO:0000313" key="3">
    <source>
        <dbReference type="EMBL" id="CAB4204608.1"/>
    </source>
</evidence>
<protein>
    <submittedName>
        <fullName evidence="3">Uncharacterized protein</fullName>
    </submittedName>
</protein>